<dbReference type="InterPro" id="IPR055947">
    <property type="entry name" value="DUF7525"/>
</dbReference>
<dbReference type="PATRIC" id="fig|1227456.3.peg.118"/>
<dbReference type="AlphaFoldDB" id="M0NH42"/>
<gene>
    <name evidence="2" type="ORF">C450_00545</name>
</gene>
<comment type="caution">
    <text evidence="2">The sequence shown here is derived from an EMBL/GenBank/DDBJ whole genome shotgun (WGS) entry which is preliminary data.</text>
</comment>
<dbReference type="EMBL" id="AOME01000002">
    <property type="protein sequence ID" value="EMA55965.1"/>
    <property type="molecule type" value="Genomic_DNA"/>
</dbReference>
<evidence type="ECO:0000313" key="3">
    <source>
        <dbReference type="Proteomes" id="UP000011625"/>
    </source>
</evidence>
<keyword evidence="1" id="KW-1133">Transmembrane helix</keyword>
<keyword evidence="3" id="KW-1185">Reference proteome</keyword>
<dbReference type="Pfam" id="PF24369">
    <property type="entry name" value="DUF7525"/>
    <property type="match status" value="1"/>
</dbReference>
<feature type="transmembrane region" description="Helical" evidence="1">
    <location>
        <begin position="12"/>
        <end position="34"/>
    </location>
</feature>
<sequence length="63" mass="6079">MATETVGSDRSVGFAVLFGLLGLAGALVAFAAALAHSQVVAAWGFAAAVLAGAILVVGIHLTG</sequence>
<protein>
    <submittedName>
        <fullName evidence="2">Uncharacterized protein</fullName>
    </submittedName>
</protein>
<dbReference type="STRING" id="1227456.C450_00545"/>
<accession>M0NH42</accession>
<keyword evidence="1" id="KW-0812">Transmembrane</keyword>
<reference evidence="2 3" key="1">
    <citation type="journal article" date="2014" name="PLoS Genet.">
        <title>Phylogenetically driven sequencing of extremely halophilic archaea reveals strategies for static and dynamic osmo-response.</title>
        <authorList>
            <person name="Becker E.A."/>
            <person name="Seitzer P.M."/>
            <person name="Tritt A."/>
            <person name="Larsen D."/>
            <person name="Krusor M."/>
            <person name="Yao A.I."/>
            <person name="Wu D."/>
            <person name="Madern D."/>
            <person name="Eisen J.A."/>
            <person name="Darling A.E."/>
            <person name="Facciotti M.T."/>
        </authorList>
    </citation>
    <scope>NUCLEOTIDE SEQUENCE [LARGE SCALE GENOMIC DNA]</scope>
    <source>
        <strain evidence="2 3">DSM 8989</strain>
    </source>
</reference>
<evidence type="ECO:0000313" key="2">
    <source>
        <dbReference type="EMBL" id="EMA55965.1"/>
    </source>
</evidence>
<evidence type="ECO:0000256" key="1">
    <source>
        <dbReference type="SAM" id="Phobius"/>
    </source>
</evidence>
<name>M0NH42_9EURY</name>
<proteinExistence type="predicted"/>
<organism evidence="2 3">
    <name type="scientific">Halococcus salifodinae DSM 8989</name>
    <dbReference type="NCBI Taxonomy" id="1227456"/>
    <lineage>
        <taxon>Archaea</taxon>
        <taxon>Methanobacteriati</taxon>
        <taxon>Methanobacteriota</taxon>
        <taxon>Stenosarchaea group</taxon>
        <taxon>Halobacteria</taxon>
        <taxon>Halobacteriales</taxon>
        <taxon>Halococcaceae</taxon>
        <taxon>Halococcus</taxon>
    </lineage>
</organism>
<feature type="transmembrane region" description="Helical" evidence="1">
    <location>
        <begin position="40"/>
        <end position="61"/>
    </location>
</feature>
<dbReference type="RefSeq" id="WP_005038655.1">
    <property type="nucleotide sequence ID" value="NZ_AOME01000002.1"/>
</dbReference>
<keyword evidence="1" id="KW-0472">Membrane</keyword>
<dbReference type="Proteomes" id="UP000011625">
    <property type="component" value="Unassembled WGS sequence"/>
</dbReference>